<feature type="compositionally biased region" description="Basic residues" evidence="1">
    <location>
        <begin position="46"/>
        <end position="63"/>
    </location>
</feature>
<gene>
    <name evidence="2" type="ORF">D6T64_03240</name>
</gene>
<feature type="region of interest" description="Disordered" evidence="1">
    <location>
        <begin position="46"/>
        <end position="76"/>
    </location>
</feature>
<feature type="compositionally biased region" description="Polar residues" evidence="1">
    <location>
        <begin position="67"/>
        <end position="76"/>
    </location>
</feature>
<evidence type="ECO:0000256" key="1">
    <source>
        <dbReference type="SAM" id="MobiDB-lite"/>
    </source>
</evidence>
<dbReference type="Pfam" id="PF13384">
    <property type="entry name" value="HTH_23"/>
    <property type="match status" value="1"/>
</dbReference>
<dbReference type="EMBL" id="QZVS01000056">
    <property type="protein sequence ID" value="RJT90761.1"/>
    <property type="molecule type" value="Genomic_DNA"/>
</dbReference>
<sequence length="76" mass="8736">MTDSSRTRKKVTGALPMTETRVEYARLMRQGISNAEACRTLKINRRTGMRWRHGRTVKKRTAARRPTPQSLESPPP</sequence>
<dbReference type="AlphaFoldDB" id="A0A3A5MNW2"/>
<keyword evidence="3" id="KW-1185">Reference proteome</keyword>
<protein>
    <submittedName>
        <fullName evidence="2">Uncharacterized protein</fullName>
    </submittedName>
</protein>
<dbReference type="Proteomes" id="UP000272015">
    <property type="component" value="Unassembled WGS sequence"/>
</dbReference>
<proteinExistence type="predicted"/>
<name>A0A3A5MNW2_9MICO</name>
<comment type="caution">
    <text evidence="2">The sequence shown here is derived from an EMBL/GenBank/DDBJ whole genome shotgun (WGS) entry which is preliminary data.</text>
</comment>
<reference evidence="2 3" key="1">
    <citation type="submission" date="2018-09" db="EMBL/GenBank/DDBJ databases">
        <title>Novel species of Cryobacterium.</title>
        <authorList>
            <person name="Liu Q."/>
            <person name="Xin Y.-H."/>
        </authorList>
    </citation>
    <scope>NUCLEOTIDE SEQUENCE [LARGE SCALE GENOMIC DNA]</scope>
    <source>
        <strain evidence="2 3">Hh39</strain>
    </source>
</reference>
<evidence type="ECO:0000313" key="2">
    <source>
        <dbReference type="EMBL" id="RJT90761.1"/>
    </source>
</evidence>
<evidence type="ECO:0000313" key="3">
    <source>
        <dbReference type="Proteomes" id="UP000272015"/>
    </source>
</evidence>
<accession>A0A3A5MNW2</accession>
<organism evidence="2 3">
    <name type="scientific">Cryobacterium melibiosiphilum</name>
    <dbReference type="NCBI Taxonomy" id="995039"/>
    <lineage>
        <taxon>Bacteria</taxon>
        <taxon>Bacillati</taxon>
        <taxon>Actinomycetota</taxon>
        <taxon>Actinomycetes</taxon>
        <taxon>Micrococcales</taxon>
        <taxon>Microbacteriaceae</taxon>
        <taxon>Cryobacterium</taxon>
    </lineage>
</organism>